<evidence type="ECO:0000313" key="1">
    <source>
        <dbReference type="EMBL" id="CAB3392883.1"/>
    </source>
</evidence>
<dbReference type="Proteomes" id="UP000502196">
    <property type="component" value="Chromosome"/>
</dbReference>
<accession>A0A6F9E557</accession>
<name>A0A6F9E557_9BACL</name>
<sequence length="65" mass="7304">MATSNVHFDATGCLQRHMLHSLWMSTHVSAHNMPPNYRPLSPSIYLLAWGYAALSIRVPVPESLE</sequence>
<reference evidence="1 2" key="1">
    <citation type="submission" date="2020-04" db="EMBL/GenBank/DDBJ databases">
        <authorList>
            <person name="Hogendoorn C."/>
        </authorList>
    </citation>
    <scope>NUCLEOTIDE SEQUENCE [LARGE SCALE GENOMIC DNA]</scope>
    <source>
        <strain evidence="1">COOX1</strain>
    </source>
</reference>
<evidence type="ECO:0000313" key="2">
    <source>
        <dbReference type="Proteomes" id="UP000502196"/>
    </source>
</evidence>
<proteinExistence type="predicted"/>
<dbReference type="AlphaFoldDB" id="A0A6F9E557"/>
<protein>
    <submittedName>
        <fullName evidence="1">Uncharacterized protein</fullName>
    </submittedName>
</protein>
<organism evidence="1 2">
    <name type="scientific">Kyrpidia spormannii</name>
    <dbReference type="NCBI Taxonomy" id="2055160"/>
    <lineage>
        <taxon>Bacteria</taxon>
        <taxon>Bacillati</taxon>
        <taxon>Bacillota</taxon>
        <taxon>Bacilli</taxon>
        <taxon>Bacillales</taxon>
        <taxon>Alicyclobacillaceae</taxon>
        <taxon>Kyrpidia</taxon>
    </lineage>
</organism>
<gene>
    <name evidence="1" type="ORF">COOX1_1633</name>
</gene>
<dbReference type="EMBL" id="LR792683">
    <property type="protein sequence ID" value="CAB3392883.1"/>
    <property type="molecule type" value="Genomic_DNA"/>
</dbReference>